<accession>A0A438C1E1</accession>
<evidence type="ECO:0000256" key="3">
    <source>
        <dbReference type="ARBA" id="ARBA00022729"/>
    </source>
</evidence>
<keyword evidence="2" id="KW-0479">Metal-binding</keyword>
<comment type="caution">
    <text evidence="7">The sequence shown here is derived from an EMBL/GenBank/DDBJ whole genome shotgun (WGS) entry which is preliminary data.</text>
</comment>
<dbReference type="GO" id="GO:0046872">
    <property type="term" value="F:metal ion binding"/>
    <property type="evidence" value="ECO:0007669"/>
    <property type="project" value="UniProtKB-KW"/>
</dbReference>
<dbReference type="Gene3D" id="2.60.40.420">
    <property type="entry name" value="Cupredoxins - blue copper proteins"/>
    <property type="match status" value="2"/>
</dbReference>
<dbReference type="InterPro" id="IPR008972">
    <property type="entry name" value="Cupredoxin"/>
</dbReference>
<gene>
    <name evidence="7" type="primary">LPR1_4</name>
    <name evidence="7" type="ORF">CK203_070668</name>
</gene>
<evidence type="ECO:0000256" key="5">
    <source>
        <dbReference type="ARBA" id="ARBA00023008"/>
    </source>
</evidence>
<dbReference type="Proteomes" id="UP000288805">
    <property type="component" value="Unassembled WGS sequence"/>
</dbReference>
<dbReference type="EMBL" id="QGNW01002582">
    <property type="protein sequence ID" value="RVW17062.1"/>
    <property type="molecule type" value="Genomic_DNA"/>
</dbReference>
<keyword evidence="5" id="KW-0186">Copper</keyword>
<keyword evidence="6" id="KW-0325">Glycoprotein</keyword>
<dbReference type="GO" id="GO:0016036">
    <property type="term" value="P:cellular response to phosphate starvation"/>
    <property type="evidence" value="ECO:0007669"/>
    <property type="project" value="InterPro"/>
</dbReference>
<dbReference type="PANTHER" id="PTHR48461">
    <property type="entry name" value="MULTICOPPER OXIDASE LPR1-LIKE"/>
    <property type="match status" value="1"/>
</dbReference>
<comment type="cofactor">
    <cofactor evidence="1">
        <name>Cu cation</name>
        <dbReference type="ChEBI" id="CHEBI:23378"/>
    </cofactor>
</comment>
<evidence type="ECO:0000256" key="2">
    <source>
        <dbReference type="ARBA" id="ARBA00022723"/>
    </source>
</evidence>
<name>A0A438C1E1_VITVI</name>
<keyword evidence="4" id="KW-0560">Oxidoreductase</keyword>
<evidence type="ECO:0000256" key="4">
    <source>
        <dbReference type="ARBA" id="ARBA00023002"/>
    </source>
</evidence>
<organism evidence="7 8">
    <name type="scientific">Vitis vinifera</name>
    <name type="common">Grape</name>
    <dbReference type="NCBI Taxonomy" id="29760"/>
    <lineage>
        <taxon>Eukaryota</taxon>
        <taxon>Viridiplantae</taxon>
        <taxon>Streptophyta</taxon>
        <taxon>Embryophyta</taxon>
        <taxon>Tracheophyta</taxon>
        <taxon>Spermatophyta</taxon>
        <taxon>Magnoliopsida</taxon>
        <taxon>eudicotyledons</taxon>
        <taxon>Gunneridae</taxon>
        <taxon>Pentapetalae</taxon>
        <taxon>rosids</taxon>
        <taxon>Vitales</taxon>
        <taxon>Vitaceae</taxon>
        <taxon>Viteae</taxon>
        <taxon>Vitis</taxon>
    </lineage>
</organism>
<evidence type="ECO:0000256" key="6">
    <source>
        <dbReference type="ARBA" id="ARBA00023180"/>
    </source>
</evidence>
<evidence type="ECO:0000313" key="8">
    <source>
        <dbReference type="Proteomes" id="UP000288805"/>
    </source>
</evidence>
<keyword evidence="3" id="KW-0732">Signal</keyword>
<proteinExistence type="predicted"/>
<dbReference type="GO" id="GO:0016491">
    <property type="term" value="F:oxidoreductase activity"/>
    <property type="evidence" value="ECO:0007669"/>
    <property type="project" value="UniProtKB-KW"/>
</dbReference>
<reference evidence="7 8" key="1">
    <citation type="journal article" date="2018" name="PLoS Genet.">
        <title>Population sequencing reveals clonal diversity and ancestral inbreeding in the grapevine cultivar Chardonnay.</title>
        <authorList>
            <person name="Roach M.J."/>
            <person name="Johnson D.L."/>
            <person name="Bohlmann J."/>
            <person name="van Vuuren H.J."/>
            <person name="Jones S.J."/>
            <person name="Pretorius I.S."/>
            <person name="Schmidt S.A."/>
            <person name="Borneman A.R."/>
        </authorList>
    </citation>
    <scope>NUCLEOTIDE SEQUENCE [LARGE SCALE GENOMIC DNA]</scope>
    <source>
        <strain evidence="8">cv. Chardonnay</strain>
        <tissue evidence="7">Leaf</tissue>
    </source>
</reference>
<dbReference type="PANTHER" id="PTHR48461:SF1">
    <property type="entry name" value="MULTICOPPER OXIDASE LPR1-LIKE"/>
    <property type="match status" value="1"/>
</dbReference>
<sequence length="277" mass="30885">MIKKILLAPSEIVDVIVDFSESKSDSAILANGAAYPYPSGDPVNKFNGNVMKFIIKRQREVDTSRVPKRLIKYPSPDLSNAAATRYIAMYEYTSPTDEPTHLFLNGKPYEAPATETPKEGTKKAGGRGKVQGVHVKINNAVKCQISKYARGNITAVPAHEQGWKNVFKMTPGYVTKILVRFAYIHSNASYPFDASAEPGYVYHCHEIMTAAMQIPNRASSSRMLCNLRFVFLRGSNAGHFTTFKDAPFHKPVVFPVTISNKAEAQSRRWDTVLYCIE</sequence>
<dbReference type="AlphaFoldDB" id="A0A438C1E1"/>
<evidence type="ECO:0000313" key="7">
    <source>
        <dbReference type="EMBL" id="RVW17062.1"/>
    </source>
</evidence>
<dbReference type="InterPro" id="IPR052152">
    <property type="entry name" value="LPR1/LPR2"/>
</dbReference>
<evidence type="ECO:0000256" key="1">
    <source>
        <dbReference type="ARBA" id="ARBA00001935"/>
    </source>
</evidence>
<protein>
    <submittedName>
        <fullName evidence="7">Multicopper oxidase LPR1</fullName>
    </submittedName>
</protein>